<organism evidence="1">
    <name type="scientific">bioreactor metagenome</name>
    <dbReference type="NCBI Taxonomy" id="1076179"/>
    <lineage>
        <taxon>unclassified sequences</taxon>
        <taxon>metagenomes</taxon>
        <taxon>ecological metagenomes</taxon>
    </lineage>
</organism>
<name>A0A645H698_9ZZZZ</name>
<dbReference type="EMBL" id="VSSQ01086168">
    <property type="protein sequence ID" value="MPN33599.1"/>
    <property type="molecule type" value="Genomic_DNA"/>
</dbReference>
<comment type="caution">
    <text evidence="1">The sequence shown here is derived from an EMBL/GenBank/DDBJ whole genome shotgun (WGS) entry which is preliminary data.</text>
</comment>
<reference evidence="1" key="1">
    <citation type="submission" date="2019-08" db="EMBL/GenBank/DDBJ databases">
        <authorList>
            <person name="Kucharzyk K."/>
            <person name="Murdoch R.W."/>
            <person name="Higgins S."/>
            <person name="Loffler F."/>
        </authorList>
    </citation>
    <scope>NUCLEOTIDE SEQUENCE</scope>
</reference>
<accession>A0A645H698</accession>
<proteinExistence type="predicted"/>
<dbReference type="AlphaFoldDB" id="A0A645H698"/>
<protein>
    <submittedName>
        <fullName evidence="1">Uncharacterized protein</fullName>
    </submittedName>
</protein>
<sequence length="80" mass="9586">MNTPYMKLKFSRQLGMTGGAVFSFGVSDSRTFETWSPHFHLVDEWTYFDDNEKRMGWMAALMGKFDFLRKTQWTVKYRIE</sequence>
<evidence type="ECO:0000313" key="1">
    <source>
        <dbReference type="EMBL" id="MPN33599.1"/>
    </source>
</evidence>
<gene>
    <name evidence="1" type="ORF">SDC9_181088</name>
</gene>